<organism evidence="3 4">
    <name type="scientific">Lecanosticta acicola</name>
    <dbReference type="NCBI Taxonomy" id="111012"/>
    <lineage>
        <taxon>Eukaryota</taxon>
        <taxon>Fungi</taxon>
        <taxon>Dikarya</taxon>
        <taxon>Ascomycota</taxon>
        <taxon>Pezizomycotina</taxon>
        <taxon>Dothideomycetes</taxon>
        <taxon>Dothideomycetidae</taxon>
        <taxon>Mycosphaerellales</taxon>
        <taxon>Mycosphaerellaceae</taxon>
        <taxon>Lecanosticta</taxon>
    </lineage>
</organism>
<dbReference type="AlphaFoldDB" id="A0AAI9EE79"/>
<sequence>MSFQLARHLFRATRRTTQATQIRKLSYNTRKMAQPTPASQAISETAKQEGGPSPGSTSAQMQSQVGKTRNFEQAAEEVGAKMRNDPASVTSEDARYLKSREARLTGQNQPPSDSISADAERLASANEGATKQSNPKADLDPAGQSAADRLQNFENAAEDVAPKMATDPEHVTKEEADLLHSREQRAFGQTSKGGVASQAQSLAAENEQKGNV</sequence>
<dbReference type="InterPro" id="IPR007011">
    <property type="entry name" value="LEA_SMP_dom"/>
</dbReference>
<evidence type="ECO:0000313" key="3">
    <source>
        <dbReference type="EMBL" id="CAK4032830.1"/>
    </source>
</evidence>
<reference evidence="3" key="1">
    <citation type="submission" date="2023-11" db="EMBL/GenBank/DDBJ databases">
        <authorList>
            <person name="Alioto T."/>
            <person name="Alioto T."/>
            <person name="Gomez Garrido J."/>
        </authorList>
    </citation>
    <scope>NUCLEOTIDE SEQUENCE</scope>
</reference>
<gene>
    <name evidence="3" type="ORF">LECACI_7A007988</name>
</gene>
<evidence type="ECO:0000313" key="4">
    <source>
        <dbReference type="Proteomes" id="UP001296104"/>
    </source>
</evidence>
<accession>A0AAI9EE79</accession>
<name>A0AAI9EE79_9PEZI</name>
<keyword evidence="4" id="KW-1185">Reference proteome</keyword>
<proteinExistence type="predicted"/>
<dbReference type="Pfam" id="PF04927">
    <property type="entry name" value="SMP"/>
    <property type="match status" value="1"/>
</dbReference>
<feature type="compositionally biased region" description="Polar residues" evidence="1">
    <location>
        <begin position="26"/>
        <end position="45"/>
    </location>
</feature>
<evidence type="ECO:0000259" key="2">
    <source>
        <dbReference type="Pfam" id="PF04927"/>
    </source>
</evidence>
<feature type="region of interest" description="Disordered" evidence="1">
    <location>
        <begin position="13"/>
        <end position="212"/>
    </location>
</feature>
<protein>
    <recommendedName>
        <fullName evidence="2">SMP domain-containing protein</fullName>
    </recommendedName>
</protein>
<feature type="compositionally biased region" description="Polar residues" evidence="1">
    <location>
        <begin position="105"/>
        <end position="115"/>
    </location>
</feature>
<feature type="compositionally biased region" description="Basic and acidic residues" evidence="1">
    <location>
        <begin position="92"/>
        <end position="103"/>
    </location>
</feature>
<evidence type="ECO:0000256" key="1">
    <source>
        <dbReference type="SAM" id="MobiDB-lite"/>
    </source>
</evidence>
<comment type="caution">
    <text evidence="3">The sequence shown here is derived from an EMBL/GenBank/DDBJ whole genome shotgun (WGS) entry which is preliminary data.</text>
</comment>
<feature type="compositionally biased region" description="Basic and acidic residues" evidence="1">
    <location>
        <begin position="166"/>
        <end position="185"/>
    </location>
</feature>
<dbReference type="Proteomes" id="UP001296104">
    <property type="component" value="Unassembled WGS sequence"/>
</dbReference>
<dbReference type="EMBL" id="CAVMBE010000071">
    <property type="protein sequence ID" value="CAK4032830.1"/>
    <property type="molecule type" value="Genomic_DNA"/>
</dbReference>
<feature type="compositionally biased region" description="Polar residues" evidence="1">
    <location>
        <begin position="187"/>
        <end position="212"/>
    </location>
</feature>
<feature type="domain" description="SMP" evidence="2">
    <location>
        <begin position="169"/>
        <end position="208"/>
    </location>
</feature>
<feature type="compositionally biased region" description="Polar residues" evidence="1">
    <location>
        <begin position="54"/>
        <end position="67"/>
    </location>
</feature>